<dbReference type="GO" id="GO:0003824">
    <property type="term" value="F:catalytic activity"/>
    <property type="evidence" value="ECO:0007669"/>
    <property type="project" value="InterPro"/>
</dbReference>
<sequence length="1540" mass="163096">MTSTTPVHGSALAEVWPLSPLQEGLLFHAEYGGQGPDLYTIQRTDLLSGPIDSGRLRASWRALLNRHSALRASFHRRKSGRTVQLIPREVALRWREADLSDTDLTEEEALAEVRRLAAEERAERFDLAKAPLLRLLLVRLSPERHWTVMTSHHILLDGWSMPVMLTELAAIYAADGDASGLGPPPTFRDHLAWLSRQDKDSASHAWREELADADGPTLVAPAGPDHSSVLPERHGLTLSDELSDALTTLSRRHGLTVNTVMQGAWAMLLARLTGRTDVVFGATVAGRPAELPGVESMVGLFINSVPVRVRLDADQPLLRLLTELQARQSALLPHQHLSLPEIQRVGGPGAVFDAMLMFENYPLPPDEAPAPGALAFTHLEGRQATHYALTLGVMPGSPMRLHVTYRPDAIDADVAQDLLGRLEWVLEQLVSDPSVLVGRVGLVGRLERGLVVEGWNATAGDVPSGSSVLEMFRARVAQAPEAVAVVDGERQVSYGELDADSNRVAVYLQGRGVGRGDRVAVRLERSIDLIAALLGVWKAGAAYVPVDSAYPAERVAFMVEDSAPVLTIDDPSAFTAEGEPEALETAGGDIAYVMYTSGSTGTPKGVAVPHASVAALVGEPGWGVGPGDAVLFHAPHAFDISLFEVWVPLASGGRIVVAERSMAVDDAAVRRHIADGVTHVHVTAGLFRVLAEEAPDCFDGVHEVLTGGDVVPLEAVERVRAACPDVRVRHLYGPTEVSLCATWHLFEPGEEQGDVLPLGRPLNNRQVYVLDPFLQPVPPGVTGELYIAGAGLARGYLGRAGLSAERFVASPFADGERMYRTGDLVRWTTGVELVFVGRADAQVKIRGFRVELGEVEAALAAQPAVAQAVVIAREDRPGEKRLVGYVVPSGEEPDTEAVRASLADKLPEYMVPAALVVLDALPLTVNGKVDLKALPAPEFAASASREPRTAAEELLCELFAEVLGRERVGAADSFFELGGDSIMSMQLAARGTRRGVVFSAQDVFEHETPAGIAAVAQLEADGEAARDIGTGSVSPTPALAASGPTAARPGFAQWMVVGAPPVLDVETLTAGLGVLLDTHDMLRARVVEGPRLVVEERGGVDPSSLVSVLRVTDPGELDGAVERAARAAAGRLDPAAGVMVRLVWVDAGPGCVGRLVLVAHHLVVDGVSWRILLPDLRAACEAAARGRAAEPGGHGQAVEPGGQGTAAEPGAMGKAVEPGAVGTSFRRWATLLESEARREQRIAELESWRAVLAGGDAPIGGRALDPARDTAGTLERHAWTVPAPQARVIVGRTPGVFHCGVHEVLLATLTAAVVEWRTGTDHDVLVDVEGHGRTAVSGAELSRTVGWFTSVHPVRIDLTGVDVTDASAGGAAAGALLKTVKEQSRAIPDDGLGYGLLRHLNPDTASVLAQLPTPQVGFNYLGRFPAPATEAAAWQPAGPTALGGSNDPDMPVKHALGAGAVIRDSAEGPELTLLLSHPSGPLDAASVQELGRIWLRLLDGLAAHTEDPSAGGHTASDFPLLRLDQDEVDELEAEFADEHP</sequence>
<dbReference type="PANTHER" id="PTHR45527:SF1">
    <property type="entry name" value="FATTY ACID SYNTHASE"/>
    <property type="match status" value="1"/>
</dbReference>
<dbReference type="InterPro" id="IPR023213">
    <property type="entry name" value="CAT-like_dom_sf"/>
</dbReference>
<evidence type="ECO:0000256" key="3">
    <source>
        <dbReference type="ARBA" id="ARBA00022450"/>
    </source>
</evidence>
<dbReference type="Gene3D" id="1.10.1200.10">
    <property type="entry name" value="ACP-like"/>
    <property type="match status" value="1"/>
</dbReference>
<dbReference type="GO" id="GO:0005737">
    <property type="term" value="C:cytoplasm"/>
    <property type="evidence" value="ECO:0007669"/>
    <property type="project" value="TreeGrafter"/>
</dbReference>
<dbReference type="Gene3D" id="3.30.559.30">
    <property type="entry name" value="Nonribosomal peptide synthetase, condensation domain"/>
    <property type="match status" value="2"/>
</dbReference>
<evidence type="ECO:0000259" key="8">
    <source>
        <dbReference type="PROSITE" id="PS50075"/>
    </source>
</evidence>
<dbReference type="GO" id="GO:0043041">
    <property type="term" value="P:amino acid activation for nonribosomal peptide biosynthetic process"/>
    <property type="evidence" value="ECO:0007669"/>
    <property type="project" value="TreeGrafter"/>
</dbReference>
<dbReference type="Proteomes" id="UP000509418">
    <property type="component" value="Chromosome"/>
</dbReference>
<dbReference type="InterPro" id="IPR045851">
    <property type="entry name" value="AMP-bd_C_sf"/>
</dbReference>
<dbReference type="InterPro" id="IPR010060">
    <property type="entry name" value="NRPS_synth"/>
</dbReference>
<keyword evidence="6" id="KW-0045">Antibiotic biosynthesis</keyword>
<evidence type="ECO:0000256" key="6">
    <source>
        <dbReference type="ARBA" id="ARBA00023194"/>
    </source>
</evidence>
<comment type="cofactor">
    <cofactor evidence="1">
        <name>pantetheine 4'-phosphate</name>
        <dbReference type="ChEBI" id="CHEBI:47942"/>
    </cofactor>
</comment>
<dbReference type="GO" id="GO:0044550">
    <property type="term" value="P:secondary metabolite biosynthetic process"/>
    <property type="evidence" value="ECO:0007669"/>
    <property type="project" value="TreeGrafter"/>
</dbReference>
<name>A0A7I0NTM3_STRCX</name>
<dbReference type="CDD" id="cd12117">
    <property type="entry name" value="A_NRPS_Srf_like"/>
    <property type="match status" value="1"/>
</dbReference>
<dbReference type="Gene3D" id="3.30.300.30">
    <property type="match status" value="1"/>
</dbReference>
<gene>
    <name evidence="9" type="ORF">HUT05_02940</name>
</gene>
<feature type="domain" description="Carrier" evidence="8">
    <location>
        <begin position="946"/>
        <end position="1020"/>
    </location>
</feature>
<dbReference type="Pfam" id="PF00501">
    <property type="entry name" value="AMP-binding"/>
    <property type="match status" value="1"/>
</dbReference>
<dbReference type="InterPro" id="IPR001242">
    <property type="entry name" value="Condensation_dom"/>
</dbReference>
<protein>
    <submittedName>
        <fullName evidence="9">Amino acid adenylation domain-containing protein</fullName>
    </submittedName>
</protein>
<keyword evidence="4" id="KW-0597">Phosphoprotein</keyword>
<keyword evidence="5" id="KW-0677">Repeat</keyword>
<dbReference type="GO" id="GO:0017000">
    <property type="term" value="P:antibiotic biosynthetic process"/>
    <property type="evidence" value="ECO:0007669"/>
    <property type="project" value="UniProtKB-KW"/>
</dbReference>
<dbReference type="Pfam" id="PF00668">
    <property type="entry name" value="Condensation"/>
    <property type="match status" value="3"/>
</dbReference>
<evidence type="ECO:0000313" key="10">
    <source>
        <dbReference type="Proteomes" id="UP000509418"/>
    </source>
</evidence>
<accession>A0A7I0NTM3</accession>
<evidence type="ECO:0000256" key="7">
    <source>
        <dbReference type="SAM" id="MobiDB-lite"/>
    </source>
</evidence>
<dbReference type="CDD" id="cd19543">
    <property type="entry name" value="DCL_NRPS"/>
    <property type="match status" value="1"/>
</dbReference>
<keyword evidence="3" id="KW-0596">Phosphopantetheine</keyword>
<dbReference type="RefSeq" id="WP_176574065.1">
    <property type="nucleotide sequence ID" value="NZ_CBDRGH010000003.1"/>
</dbReference>
<feature type="region of interest" description="Disordered" evidence="7">
    <location>
        <begin position="1189"/>
        <end position="1217"/>
    </location>
</feature>
<evidence type="ECO:0000313" key="9">
    <source>
        <dbReference type="EMBL" id="QKZ16416.1"/>
    </source>
</evidence>
<proteinExistence type="inferred from homology"/>
<evidence type="ECO:0000256" key="4">
    <source>
        <dbReference type="ARBA" id="ARBA00022553"/>
    </source>
</evidence>
<dbReference type="InterPro" id="IPR020806">
    <property type="entry name" value="PKS_PP-bd"/>
</dbReference>
<evidence type="ECO:0000256" key="1">
    <source>
        <dbReference type="ARBA" id="ARBA00001957"/>
    </source>
</evidence>
<reference evidence="9 10" key="1">
    <citation type="submission" date="2020-06" db="EMBL/GenBank/DDBJ databases">
        <title>Genome mining for natural products.</title>
        <authorList>
            <person name="Zhang B."/>
            <person name="Shi J."/>
            <person name="Ge H."/>
        </authorList>
    </citation>
    <scope>NUCLEOTIDE SEQUENCE [LARGE SCALE GENOMIC DNA]</scope>
    <source>
        <strain evidence="9 10">NA02069</strain>
    </source>
</reference>
<dbReference type="PROSITE" id="PS00455">
    <property type="entry name" value="AMP_BINDING"/>
    <property type="match status" value="1"/>
</dbReference>
<dbReference type="Gene3D" id="3.40.50.980">
    <property type="match status" value="2"/>
</dbReference>
<dbReference type="InterPro" id="IPR009081">
    <property type="entry name" value="PP-bd_ACP"/>
</dbReference>
<dbReference type="FunFam" id="2.30.38.10:FF:000001">
    <property type="entry name" value="Non-ribosomal peptide synthetase PvdI"/>
    <property type="match status" value="1"/>
</dbReference>
<dbReference type="FunFam" id="3.30.300.30:FF:000010">
    <property type="entry name" value="Enterobactin synthetase component F"/>
    <property type="match status" value="1"/>
</dbReference>
<evidence type="ECO:0000256" key="5">
    <source>
        <dbReference type="ARBA" id="ARBA00022737"/>
    </source>
</evidence>
<dbReference type="GO" id="GO:0008610">
    <property type="term" value="P:lipid biosynthetic process"/>
    <property type="evidence" value="ECO:0007669"/>
    <property type="project" value="UniProtKB-ARBA"/>
</dbReference>
<dbReference type="Gene3D" id="2.30.38.10">
    <property type="entry name" value="Luciferase, Domain 3"/>
    <property type="match status" value="1"/>
</dbReference>
<dbReference type="InterPro" id="IPR025110">
    <property type="entry name" value="AMP-bd_C"/>
</dbReference>
<organism evidence="9 10">
    <name type="scientific">Streptomyces chartreusis</name>
    <dbReference type="NCBI Taxonomy" id="1969"/>
    <lineage>
        <taxon>Bacteria</taxon>
        <taxon>Bacillati</taxon>
        <taxon>Actinomycetota</taxon>
        <taxon>Actinomycetes</taxon>
        <taxon>Kitasatosporales</taxon>
        <taxon>Streptomycetaceae</taxon>
        <taxon>Streptomyces</taxon>
    </lineage>
</organism>
<dbReference type="NCBIfam" id="TIGR01733">
    <property type="entry name" value="AA-adenyl-dom"/>
    <property type="match status" value="1"/>
</dbReference>
<dbReference type="EMBL" id="CP056041">
    <property type="protein sequence ID" value="QKZ16416.1"/>
    <property type="molecule type" value="Genomic_DNA"/>
</dbReference>
<dbReference type="PROSITE" id="PS50075">
    <property type="entry name" value="CARRIER"/>
    <property type="match status" value="1"/>
</dbReference>
<dbReference type="Gene3D" id="3.30.559.10">
    <property type="entry name" value="Chloramphenicol acetyltransferase-like domain"/>
    <property type="match status" value="2"/>
</dbReference>
<dbReference type="Pfam" id="PF00550">
    <property type="entry name" value="PP-binding"/>
    <property type="match status" value="1"/>
</dbReference>
<dbReference type="Pfam" id="PF13193">
    <property type="entry name" value="AMP-binding_C"/>
    <property type="match status" value="1"/>
</dbReference>
<dbReference type="SUPFAM" id="SSF56801">
    <property type="entry name" value="Acetyl-CoA synthetase-like"/>
    <property type="match status" value="1"/>
</dbReference>
<dbReference type="SUPFAM" id="SSF52777">
    <property type="entry name" value="CoA-dependent acyltransferases"/>
    <property type="match status" value="4"/>
</dbReference>
<dbReference type="InterPro" id="IPR020845">
    <property type="entry name" value="AMP-binding_CS"/>
</dbReference>
<dbReference type="InterPro" id="IPR000873">
    <property type="entry name" value="AMP-dep_synth/lig_dom"/>
</dbReference>
<dbReference type="InterPro" id="IPR010071">
    <property type="entry name" value="AA_adenyl_dom"/>
</dbReference>
<comment type="similarity">
    <text evidence="2">Belongs to the ATP-dependent AMP-binding enzyme family.</text>
</comment>
<dbReference type="FunFam" id="1.10.1200.10:FF:000005">
    <property type="entry name" value="Nonribosomal peptide synthetase 1"/>
    <property type="match status" value="1"/>
</dbReference>
<evidence type="ECO:0000256" key="2">
    <source>
        <dbReference type="ARBA" id="ARBA00006432"/>
    </source>
</evidence>
<dbReference type="SMART" id="SM00823">
    <property type="entry name" value="PKS_PP"/>
    <property type="match status" value="1"/>
</dbReference>
<dbReference type="GO" id="GO:0031177">
    <property type="term" value="F:phosphopantetheine binding"/>
    <property type="evidence" value="ECO:0007669"/>
    <property type="project" value="InterPro"/>
</dbReference>
<dbReference type="PANTHER" id="PTHR45527">
    <property type="entry name" value="NONRIBOSOMAL PEPTIDE SYNTHETASE"/>
    <property type="match status" value="1"/>
</dbReference>
<dbReference type="SUPFAM" id="SSF47336">
    <property type="entry name" value="ACP-like"/>
    <property type="match status" value="1"/>
</dbReference>
<keyword evidence="10" id="KW-1185">Reference proteome</keyword>
<dbReference type="NCBIfam" id="TIGR01720">
    <property type="entry name" value="NRPS-para261"/>
    <property type="match status" value="1"/>
</dbReference>
<dbReference type="InterPro" id="IPR036736">
    <property type="entry name" value="ACP-like_sf"/>
</dbReference>